<accession>A0A5E6R5Z2</accession>
<reference evidence="1 2" key="1">
    <citation type="submission" date="2019-09" db="EMBL/GenBank/DDBJ databases">
        <authorList>
            <person name="Chandra G."/>
            <person name="Truman W A."/>
        </authorList>
    </citation>
    <scope>NUCLEOTIDE SEQUENCE [LARGE SCALE GENOMIC DNA]</scope>
    <source>
        <strain evidence="1">PS655</strain>
    </source>
</reference>
<organism evidence="1 2">
    <name type="scientific">Pseudomonas fluorescens</name>
    <dbReference type="NCBI Taxonomy" id="294"/>
    <lineage>
        <taxon>Bacteria</taxon>
        <taxon>Pseudomonadati</taxon>
        <taxon>Pseudomonadota</taxon>
        <taxon>Gammaproteobacteria</taxon>
        <taxon>Pseudomonadales</taxon>
        <taxon>Pseudomonadaceae</taxon>
        <taxon>Pseudomonas</taxon>
    </lineage>
</organism>
<evidence type="ECO:0000313" key="1">
    <source>
        <dbReference type="EMBL" id="VVM63271.1"/>
    </source>
</evidence>
<name>A0A5E6R5Z2_PSEFL</name>
<dbReference type="AlphaFoldDB" id="A0A5E6R5Z2"/>
<evidence type="ECO:0000313" key="2">
    <source>
        <dbReference type="Proteomes" id="UP000327167"/>
    </source>
</evidence>
<dbReference type="EMBL" id="CABVHJ010000003">
    <property type="protein sequence ID" value="VVM63271.1"/>
    <property type="molecule type" value="Genomic_DNA"/>
</dbReference>
<sequence>MTQSAIDELRQDRHFLIEGINRLIGASPKWNKEDRARGEATVINLVNQGIVIEAQIDRISALESLYE</sequence>
<protein>
    <submittedName>
        <fullName evidence="1">Uncharacterized protein</fullName>
    </submittedName>
</protein>
<dbReference type="RefSeq" id="WP_150649826.1">
    <property type="nucleotide sequence ID" value="NZ_CABVHJ010000003.1"/>
</dbReference>
<gene>
    <name evidence="1" type="ORF">PS655_01411</name>
</gene>
<dbReference type="Proteomes" id="UP000327167">
    <property type="component" value="Unassembled WGS sequence"/>
</dbReference>
<proteinExistence type="predicted"/>